<organism evidence="1 2">
    <name type="scientific">Gloeobacter kilaueensis (strain ATCC BAA-2537 / CCAP 1431/1 / ULC 316 / JS1)</name>
    <dbReference type="NCBI Taxonomy" id="1183438"/>
    <lineage>
        <taxon>Bacteria</taxon>
        <taxon>Bacillati</taxon>
        <taxon>Cyanobacteriota</taxon>
        <taxon>Cyanophyceae</taxon>
        <taxon>Gloeobacterales</taxon>
        <taxon>Gloeobacteraceae</taxon>
        <taxon>Gloeobacter</taxon>
    </lineage>
</organism>
<accession>U5QK60</accession>
<dbReference type="InterPro" id="IPR006311">
    <property type="entry name" value="TAT_signal"/>
</dbReference>
<sequence length="357" mass="40258">MLPPDANPEAKQTLSRRRFAVLALAAGAFGRAAPAAAEDLLSFGRDQPFFSFHSGFWLSLHHFLYQHGEYRKFLSNSTLPGTRAAAYRKALAEIDLLPLSHRRIWNSTVAEYQDHWAGKDLLFDDSLFGTKMVLIATPDSQPPQKIALPENLHTALTTAAPIYRKTWWPTHMRQSRLWVSKLMPGLKKYGPTIQKRLVSLYQQPRPTKGQVPIELVPYARRFNAYTTTEPTVIVLSTGPGDISGWAALETVFHEVSHGILSDEGPILTAFANLCKAKNAPVPEGFEHALIFYTTSEVVRQELARDGIAYSPFWNQDFYERVGWSNYDRVLKAFWQSYIDGRSAMEPVVAKMFEGLVS</sequence>
<dbReference type="OrthoDB" id="1155228at2"/>
<evidence type="ECO:0000313" key="2">
    <source>
        <dbReference type="Proteomes" id="UP000017396"/>
    </source>
</evidence>
<dbReference type="PROSITE" id="PS51318">
    <property type="entry name" value="TAT"/>
    <property type="match status" value="1"/>
</dbReference>
<dbReference type="AlphaFoldDB" id="U5QK60"/>
<proteinExistence type="predicted"/>
<gene>
    <name evidence="1" type="ORF">GKIL_1763</name>
</gene>
<dbReference type="KEGG" id="glj:GKIL_1763"/>
<evidence type="ECO:0000313" key="1">
    <source>
        <dbReference type="EMBL" id="AGY58009.1"/>
    </source>
</evidence>
<dbReference type="RefSeq" id="WP_023173132.1">
    <property type="nucleotide sequence ID" value="NC_022600.1"/>
</dbReference>
<dbReference type="HOGENOM" id="CLU_775588_0_0_3"/>
<dbReference type="Proteomes" id="UP000017396">
    <property type="component" value="Chromosome"/>
</dbReference>
<dbReference type="STRING" id="1183438.GKIL_1763"/>
<keyword evidence="2" id="KW-1185">Reference proteome</keyword>
<name>U5QK60_GLOK1</name>
<dbReference type="eggNOG" id="ENOG503346D">
    <property type="taxonomic scope" value="Bacteria"/>
</dbReference>
<reference evidence="1 2" key="1">
    <citation type="journal article" date="2013" name="PLoS ONE">
        <title>Cultivation and Complete Genome Sequencing of Gloeobacter kilaueensis sp. nov., from a Lava Cave in Kilauea Caldera, Hawai'i.</title>
        <authorList>
            <person name="Saw J.H."/>
            <person name="Schatz M."/>
            <person name="Brown M.V."/>
            <person name="Kunkel D.D."/>
            <person name="Foster J.S."/>
            <person name="Shick H."/>
            <person name="Christensen S."/>
            <person name="Hou S."/>
            <person name="Wan X."/>
            <person name="Donachie S.P."/>
        </authorList>
    </citation>
    <scope>NUCLEOTIDE SEQUENCE [LARGE SCALE GENOMIC DNA]</scope>
    <source>
        <strain evidence="2">JS</strain>
    </source>
</reference>
<dbReference type="EMBL" id="CP003587">
    <property type="protein sequence ID" value="AGY58009.1"/>
    <property type="molecule type" value="Genomic_DNA"/>
</dbReference>
<protein>
    <submittedName>
        <fullName evidence="1">Uncharacterized protein</fullName>
    </submittedName>
</protein>